<gene>
    <name evidence="3" type="ORF">SAMN06265784_10249</name>
</gene>
<accession>A0A1X7J0A9</accession>
<keyword evidence="2" id="KW-0812">Transmembrane</keyword>
<dbReference type="STRING" id="1515439.SAMN06265784_10249"/>
<evidence type="ECO:0000256" key="1">
    <source>
        <dbReference type="SAM" id="MobiDB-lite"/>
    </source>
</evidence>
<protein>
    <submittedName>
        <fullName evidence="3">Uncharacterized protein</fullName>
    </submittedName>
</protein>
<evidence type="ECO:0000313" key="3">
    <source>
        <dbReference type="EMBL" id="SMG21027.1"/>
    </source>
</evidence>
<dbReference type="AlphaFoldDB" id="A0A1X7J0A9"/>
<sequence length="78" mass="8376">MTPIAIGFIVRATGSFGWALGLISLFAIIAVLCYTFLLGEVKRIEIGDEQRGDERRGLDDAQRSGHAAAQDPADGTRV</sequence>
<keyword evidence="4" id="KW-1185">Reference proteome</keyword>
<keyword evidence="2" id="KW-1133">Transmembrane helix</keyword>
<name>A0A1X7J0A9_9BURK</name>
<feature type="transmembrane region" description="Helical" evidence="2">
    <location>
        <begin position="16"/>
        <end position="37"/>
    </location>
</feature>
<reference evidence="4" key="1">
    <citation type="submission" date="2017-04" db="EMBL/GenBank/DDBJ databases">
        <authorList>
            <person name="Varghese N."/>
            <person name="Submissions S."/>
        </authorList>
    </citation>
    <scope>NUCLEOTIDE SEQUENCE [LARGE SCALE GENOMIC DNA]</scope>
    <source>
        <strain evidence="4">LMG 29540</strain>
    </source>
</reference>
<dbReference type="RefSeq" id="WP_420814648.1">
    <property type="nucleotide sequence ID" value="NZ_FXAT01000002.1"/>
</dbReference>
<feature type="region of interest" description="Disordered" evidence="1">
    <location>
        <begin position="49"/>
        <end position="78"/>
    </location>
</feature>
<proteinExistence type="predicted"/>
<evidence type="ECO:0000256" key="2">
    <source>
        <dbReference type="SAM" id="Phobius"/>
    </source>
</evidence>
<dbReference type="InterPro" id="IPR036259">
    <property type="entry name" value="MFS_trans_sf"/>
</dbReference>
<feature type="compositionally biased region" description="Basic and acidic residues" evidence="1">
    <location>
        <begin position="49"/>
        <end position="63"/>
    </location>
</feature>
<dbReference type="SUPFAM" id="SSF103473">
    <property type="entry name" value="MFS general substrate transporter"/>
    <property type="match status" value="1"/>
</dbReference>
<evidence type="ECO:0000313" key="4">
    <source>
        <dbReference type="Proteomes" id="UP000193228"/>
    </source>
</evidence>
<organism evidence="3 4">
    <name type="scientific">Paraburkholderia susongensis</name>
    <dbReference type="NCBI Taxonomy" id="1515439"/>
    <lineage>
        <taxon>Bacteria</taxon>
        <taxon>Pseudomonadati</taxon>
        <taxon>Pseudomonadota</taxon>
        <taxon>Betaproteobacteria</taxon>
        <taxon>Burkholderiales</taxon>
        <taxon>Burkholderiaceae</taxon>
        <taxon>Paraburkholderia</taxon>
    </lineage>
</organism>
<dbReference type="Proteomes" id="UP000193228">
    <property type="component" value="Unassembled WGS sequence"/>
</dbReference>
<dbReference type="EMBL" id="FXAT01000002">
    <property type="protein sequence ID" value="SMG21027.1"/>
    <property type="molecule type" value="Genomic_DNA"/>
</dbReference>
<keyword evidence="2" id="KW-0472">Membrane</keyword>